<keyword evidence="5 7" id="KW-0472">Membrane</keyword>
<evidence type="ECO:0000256" key="2">
    <source>
        <dbReference type="ARBA" id="ARBA00022475"/>
    </source>
</evidence>
<feature type="domain" description="MacB-like periplasmic core" evidence="9">
    <location>
        <begin position="18"/>
        <end position="237"/>
    </location>
</feature>
<feature type="transmembrane region" description="Helical" evidence="7">
    <location>
        <begin position="16"/>
        <end position="36"/>
    </location>
</feature>
<dbReference type="AlphaFoldDB" id="A0A1H5RQJ8"/>
<dbReference type="RefSeq" id="WP_103904690.1">
    <property type="nucleotide sequence ID" value="NZ_CP049246.1"/>
</dbReference>
<dbReference type="PANTHER" id="PTHR30572:SF4">
    <property type="entry name" value="ABC TRANSPORTER PERMEASE YTRF"/>
    <property type="match status" value="1"/>
</dbReference>
<dbReference type="GO" id="GO:0022857">
    <property type="term" value="F:transmembrane transporter activity"/>
    <property type="evidence" value="ECO:0007669"/>
    <property type="project" value="TreeGrafter"/>
</dbReference>
<feature type="transmembrane region" description="Helical" evidence="7">
    <location>
        <begin position="284"/>
        <end position="305"/>
    </location>
</feature>
<dbReference type="GO" id="GO:0005886">
    <property type="term" value="C:plasma membrane"/>
    <property type="evidence" value="ECO:0007669"/>
    <property type="project" value="UniProtKB-SubCell"/>
</dbReference>
<feature type="transmembrane region" description="Helical" evidence="7">
    <location>
        <begin position="377"/>
        <end position="400"/>
    </location>
</feature>
<reference evidence="11" key="1">
    <citation type="submission" date="2016-10" db="EMBL/GenBank/DDBJ databases">
        <authorList>
            <person name="Varghese N."/>
            <person name="Submissions S."/>
        </authorList>
    </citation>
    <scope>NUCLEOTIDE SEQUENCE [LARGE SCALE GENOMIC DNA]</scope>
    <source>
        <strain evidence="11">DSM 22361</strain>
    </source>
</reference>
<name>A0A1H5RQJ8_9SPHI</name>
<evidence type="ECO:0000313" key="10">
    <source>
        <dbReference type="EMBL" id="SEF39847.1"/>
    </source>
</evidence>
<feature type="domain" description="MacB-like periplasmic core" evidence="9">
    <location>
        <begin position="522"/>
        <end position="616"/>
    </location>
</feature>
<dbReference type="OrthoDB" id="1451596at2"/>
<evidence type="ECO:0000256" key="1">
    <source>
        <dbReference type="ARBA" id="ARBA00004651"/>
    </source>
</evidence>
<evidence type="ECO:0000256" key="3">
    <source>
        <dbReference type="ARBA" id="ARBA00022692"/>
    </source>
</evidence>
<sequence length="800" mass="91470">MKRMNLLFRRLWQNRLFTFLNIVGLAIGISACWIVFRIVNFEYSFDKDHPDQEKIFKVYSTMEKGEESNSFDGVNIPIANYVKENIASAELVAPEYKYYYEKITVADADGKREFSNQPAITGTFKDYFSMVPYTWLAGNKETVFKQPNEIVLSNSRARFYFPNLKPQEVLGKVLQIDTVNFTVTGVIQDLEKTSSFREKEFVPVKEEDLKSDNWDMVTSNHKLYVKLTNEQAKQNFIDILTKKSNEVNAENLAKYNVRKSFGLAPLQSLHFNKMIHGSVDKRTLYGIIGIGSFLLVLASINYINLTTAQVPFRAKEIGIRKTLGEQPRNVLFSFITETFLISCISLLFSWPLIKLFEKYFSTYIPADLNNFSDTLPVAIFLFFLILLLTLVSSFYPAYLINKVQISEVIKMKNVGKLKFGSIPLRKALIIFQFVIAQIFVISTVLMGFQIQFMLNKDLGFQHNSIVSLDLPHAKDKPDDNRPNLLKESLQKYKEIEGSALGHLPMSGEYYGSSISMQTDTGEVRCPIALKYADQDYLDTYNFKLLAGRNMQLSDSTSGFIVNEKLLEELGIKTPEAAIGQSVIMNEKQIAIIGVLQNFNSSTLHSQTDALAIFPSKDRDQLKHISIKLSHNTGEWRKGLEALEKEWKNFYPNDEFDYTFFDDNMKELYESDYRFSSIINLSSGITVLLSCLGLIGLVTISISQRTKEIGIRKVLGSSVSRIIRLLSTEYLVLVFISIIIASPVAWWAINKWLENFAYKMELTWWMFSIPAIATLIIAFLTMFYHSFKAAIANPVDCLRDE</sequence>
<evidence type="ECO:0000259" key="9">
    <source>
        <dbReference type="Pfam" id="PF12704"/>
    </source>
</evidence>
<dbReference type="InterPro" id="IPR050250">
    <property type="entry name" value="Macrolide_Exporter_MacB"/>
</dbReference>
<protein>
    <submittedName>
        <fullName evidence="10">ABC-type transport system, involved in lipoprotein release, permease component</fullName>
    </submittedName>
</protein>
<evidence type="ECO:0000256" key="5">
    <source>
        <dbReference type="ARBA" id="ARBA00023136"/>
    </source>
</evidence>
<comment type="similarity">
    <text evidence="6">Belongs to the ABC-4 integral membrane protein family.</text>
</comment>
<feature type="transmembrane region" description="Helical" evidence="7">
    <location>
        <begin position="729"/>
        <end position="748"/>
    </location>
</feature>
<feature type="transmembrane region" description="Helical" evidence="7">
    <location>
        <begin position="763"/>
        <end position="783"/>
    </location>
</feature>
<dbReference type="Proteomes" id="UP000236731">
    <property type="component" value="Unassembled WGS sequence"/>
</dbReference>
<comment type="subcellular location">
    <subcellularLocation>
        <location evidence="1">Cell membrane</location>
        <topology evidence="1">Multi-pass membrane protein</topology>
    </subcellularLocation>
</comment>
<dbReference type="Pfam" id="PF12704">
    <property type="entry name" value="MacB_PCD"/>
    <property type="match status" value="2"/>
</dbReference>
<keyword evidence="11" id="KW-1185">Reference proteome</keyword>
<proteinExistence type="inferred from homology"/>
<keyword evidence="10" id="KW-0449">Lipoprotein</keyword>
<evidence type="ECO:0000256" key="4">
    <source>
        <dbReference type="ARBA" id="ARBA00022989"/>
    </source>
</evidence>
<dbReference type="InterPro" id="IPR003838">
    <property type="entry name" value="ABC3_permease_C"/>
</dbReference>
<keyword evidence="2" id="KW-1003">Cell membrane</keyword>
<dbReference type="EMBL" id="FNUT01000001">
    <property type="protein sequence ID" value="SEF39847.1"/>
    <property type="molecule type" value="Genomic_DNA"/>
</dbReference>
<dbReference type="PANTHER" id="PTHR30572">
    <property type="entry name" value="MEMBRANE COMPONENT OF TRANSPORTER-RELATED"/>
    <property type="match status" value="1"/>
</dbReference>
<dbReference type="Pfam" id="PF02687">
    <property type="entry name" value="FtsX"/>
    <property type="match status" value="2"/>
</dbReference>
<organism evidence="10 11">
    <name type="scientific">Sphingobacterium lactis</name>
    <dbReference type="NCBI Taxonomy" id="797291"/>
    <lineage>
        <taxon>Bacteria</taxon>
        <taxon>Pseudomonadati</taxon>
        <taxon>Bacteroidota</taxon>
        <taxon>Sphingobacteriia</taxon>
        <taxon>Sphingobacteriales</taxon>
        <taxon>Sphingobacteriaceae</taxon>
        <taxon>Sphingobacterium</taxon>
    </lineage>
</organism>
<feature type="domain" description="ABC3 transporter permease C-terminal" evidence="8">
    <location>
        <begin position="681"/>
        <end position="793"/>
    </location>
</feature>
<feature type="transmembrane region" description="Helical" evidence="7">
    <location>
        <begin position="680"/>
        <end position="702"/>
    </location>
</feature>
<feature type="transmembrane region" description="Helical" evidence="7">
    <location>
        <begin position="427"/>
        <end position="448"/>
    </location>
</feature>
<keyword evidence="4 7" id="KW-1133">Transmembrane helix</keyword>
<accession>A0A1H5RQJ8</accession>
<evidence type="ECO:0000313" key="11">
    <source>
        <dbReference type="Proteomes" id="UP000236731"/>
    </source>
</evidence>
<evidence type="ECO:0000256" key="6">
    <source>
        <dbReference type="ARBA" id="ARBA00038076"/>
    </source>
</evidence>
<dbReference type="InterPro" id="IPR025857">
    <property type="entry name" value="MacB_PCD"/>
</dbReference>
<feature type="transmembrane region" description="Helical" evidence="7">
    <location>
        <begin position="330"/>
        <end position="353"/>
    </location>
</feature>
<evidence type="ECO:0000256" key="7">
    <source>
        <dbReference type="SAM" id="Phobius"/>
    </source>
</evidence>
<evidence type="ECO:0000259" key="8">
    <source>
        <dbReference type="Pfam" id="PF02687"/>
    </source>
</evidence>
<keyword evidence="3 7" id="KW-0812">Transmembrane</keyword>
<feature type="domain" description="ABC3 transporter permease C-terminal" evidence="8">
    <location>
        <begin position="290"/>
        <end position="404"/>
    </location>
</feature>
<gene>
    <name evidence="10" type="ORF">SAMN05421877_1018</name>
</gene>
<dbReference type="PROSITE" id="PS51257">
    <property type="entry name" value="PROKAR_LIPOPROTEIN"/>
    <property type="match status" value="1"/>
</dbReference>